<proteinExistence type="predicted"/>
<dbReference type="Pfam" id="PF00084">
    <property type="entry name" value="Sushi"/>
    <property type="match status" value="1"/>
</dbReference>
<dbReference type="Proteomes" id="UP000193380">
    <property type="component" value="Unassembled WGS sequence"/>
</dbReference>
<dbReference type="EMBL" id="FR907508">
    <property type="protein sequence ID" value="CDQ86825.1"/>
    <property type="molecule type" value="Genomic_DNA"/>
</dbReference>
<comment type="caution">
    <text evidence="5">Lacks conserved residue(s) required for the propagation of feature annotation.</text>
</comment>
<dbReference type="SUPFAM" id="SSF57535">
    <property type="entry name" value="Complement control module/SCR domain"/>
    <property type="match status" value="1"/>
</dbReference>
<dbReference type="InterPro" id="IPR000436">
    <property type="entry name" value="Sushi_SCR_CCP_dom"/>
</dbReference>
<feature type="disulfide bond" evidence="5">
    <location>
        <begin position="120"/>
        <end position="163"/>
    </location>
</feature>
<reference evidence="7" key="2">
    <citation type="submission" date="2014-03" db="EMBL/GenBank/DDBJ databases">
        <authorList>
            <person name="Genoscope - CEA"/>
        </authorList>
    </citation>
    <scope>NUCLEOTIDE SEQUENCE</scope>
</reference>
<sequence length="198" mass="22289">MSFSAYLQYISQIAPVTFSEYTVHWPLTMVLTTQSFSATFVSVVHNCNLIVQTFCASPTEYCGKPEGAGRRMEIPDQVLERYENGNQIDYTCINPHKGPGGKATCKNGEWHMPVECNASCPDPPPITNGDFTKEKRDVEGVITEVSYQCSRQFTLSFTGSIRCLDGKWPSPPKCLRMYFIFNWSEHGVISTCQVYINV</sequence>
<dbReference type="Gene3D" id="2.10.70.10">
    <property type="entry name" value="Complement Module, domain 1"/>
    <property type="match status" value="2"/>
</dbReference>
<keyword evidence="4 5" id="KW-1015">Disulfide bond</keyword>
<dbReference type="InterPro" id="IPR051503">
    <property type="entry name" value="ComplSys_Reg/VirEntry_Med"/>
</dbReference>
<dbReference type="PANTHER" id="PTHR45785">
    <property type="entry name" value="COMPLEMENT FACTOR H-RELATED"/>
    <property type="match status" value="1"/>
</dbReference>
<keyword evidence="2 5" id="KW-0768">Sushi</keyword>
<dbReference type="CDD" id="cd00033">
    <property type="entry name" value="CCP"/>
    <property type="match status" value="1"/>
</dbReference>
<comment type="subcellular location">
    <subcellularLocation>
        <location evidence="1">Virion</location>
    </subcellularLocation>
</comment>
<protein>
    <recommendedName>
        <fullName evidence="6">Sushi domain-containing protein</fullName>
    </recommendedName>
</protein>
<dbReference type="PaxDb" id="8022-A0A060YCG7"/>
<gene>
    <name evidence="7" type="ORF">GSONMT00015053001</name>
</gene>
<dbReference type="STRING" id="8022.A0A060YCG7"/>
<evidence type="ECO:0000313" key="7">
    <source>
        <dbReference type="EMBL" id="CDQ86825.1"/>
    </source>
</evidence>
<evidence type="ECO:0000256" key="2">
    <source>
        <dbReference type="ARBA" id="ARBA00022659"/>
    </source>
</evidence>
<evidence type="ECO:0000256" key="4">
    <source>
        <dbReference type="ARBA" id="ARBA00023157"/>
    </source>
</evidence>
<dbReference type="SMART" id="SM00032">
    <property type="entry name" value="CCP"/>
    <property type="match status" value="2"/>
</dbReference>
<reference evidence="7" key="1">
    <citation type="journal article" date="2014" name="Nat. Commun.">
        <title>The rainbow trout genome provides novel insights into evolution after whole-genome duplication in vertebrates.</title>
        <authorList>
            <person name="Berthelot C."/>
            <person name="Brunet F."/>
            <person name="Chalopin D."/>
            <person name="Juanchich A."/>
            <person name="Bernard M."/>
            <person name="Noel B."/>
            <person name="Bento P."/>
            <person name="Da Silva C."/>
            <person name="Labadie K."/>
            <person name="Alberti A."/>
            <person name="Aury J.M."/>
            <person name="Louis A."/>
            <person name="Dehais P."/>
            <person name="Bardou P."/>
            <person name="Montfort J."/>
            <person name="Klopp C."/>
            <person name="Cabau C."/>
            <person name="Gaspin C."/>
            <person name="Thorgaard G.H."/>
            <person name="Boussaha M."/>
            <person name="Quillet E."/>
            <person name="Guyomard R."/>
            <person name="Galiana D."/>
            <person name="Bobe J."/>
            <person name="Volff J.N."/>
            <person name="Genet C."/>
            <person name="Wincker P."/>
            <person name="Jaillon O."/>
            <person name="Roest Crollius H."/>
            <person name="Guiguen Y."/>
        </authorList>
    </citation>
    <scope>NUCLEOTIDE SEQUENCE [LARGE SCALE GENOMIC DNA]</scope>
</reference>
<evidence type="ECO:0000313" key="8">
    <source>
        <dbReference type="Proteomes" id="UP000193380"/>
    </source>
</evidence>
<evidence type="ECO:0000259" key="6">
    <source>
        <dbReference type="PROSITE" id="PS50923"/>
    </source>
</evidence>
<evidence type="ECO:0000256" key="3">
    <source>
        <dbReference type="ARBA" id="ARBA00022729"/>
    </source>
</evidence>
<name>A0A060YCG7_ONCMY</name>
<organism evidence="7 8">
    <name type="scientific">Oncorhynchus mykiss</name>
    <name type="common">Rainbow trout</name>
    <name type="synonym">Salmo gairdneri</name>
    <dbReference type="NCBI Taxonomy" id="8022"/>
    <lineage>
        <taxon>Eukaryota</taxon>
        <taxon>Metazoa</taxon>
        <taxon>Chordata</taxon>
        <taxon>Craniata</taxon>
        <taxon>Vertebrata</taxon>
        <taxon>Euteleostomi</taxon>
        <taxon>Actinopterygii</taxon>
        <taxon>Neopterygii</taxon>
        <taxon>Teleostei</taxon>
        <taxon>Protacanthopterygii</taxon>
        <taxon>Salmoniformes</taxon>
        <taxon>Salmonidae</taxon>
        <taxon>Salmoninae</taxon>
        <taxon>Oncorhynchus</taxon>
    </lineage>
</organism>
<dbReference type="AlphaFoldDB" id="A0A060YCG7"/>
<evidence type="ECO:0000256" key="1">
    <source>
        <dbReference type="ARBA" id="ARBA00004328"/>
    </source>
</evidence>
<accession>A0A060YCG7</accession>
<feature type="domain" description="Sushi" evidence="6">
    <location>
        <begin position="118"/>
        <end position="176"/>
    </location>
</feature>
<dbReference type="PROSITE" id="PS50923">
    <property type="entry name" value="SUSHI"/>
    <property type="match status" value="1"/>
</dbReference>
<dbReference type="PANTHER" id="PTHR45785:SF2">
    <property type="entry name" value="COMPLEMENT FACTOR H-RELATED"/>
    <property type="match status" value="1"/>
</dbReference>
<evidence type="ECO:0000256" key="5">
    <source>
        <dbReference type="PROSITE-ProRule" id="PRU00302"/>
    </source>
</evidence>
<dbReference type="InterPro" id="IPR035976">
    <property type="entry name" value="Sushi/SCR/CCP_sf"/>
</dbReference>
<keyword evidence="3" id="KW-0732">Signal</keyword>